<keyword evidence="3" id="KW-1185">Reference proteome</keyword>
<feature type="compositionally biased region" description="Low complexity" evidence="1">
    <location>
        <begin position="273"/>
        <end position="288"/>
    </location>
</feature>
<feature type="compositionally biased region" description="Basic and acidic residues" evidence="1">
    <location>
        <begin position="319"/>
        <end position="328"/>
    </location>
</feature>
<proteinExistence type="predicted"/>
<dbReference type="HOGENOM" id="CLU_028829_0_0_1"/>
<dbReference type="RefSeq" id="XP_013431945.1">
    <property type="nucleotide sequence ID" value="XM_013576491.1"/>
</dbReference>
<feature type="compositionally biased region" description="Basic and acidic residues" evidence="1">
    <location>
        <begin position="119"/>
        <end position="132"/>
    </location>
</feature>
<dbReference type="GeneID" id="25408722"/>
<evidence type="ECO:0000256" key="1">
    <source>
        <dbReference type="SAM" id="MobiDB-lite"/>
    </source>
</evidence>
<feature type="compositionally biased region" description="Polar residues" evidence="1">
    <location>
        <begin position="210"/>
        <end position="223"/>
    </location>
</feature>
<name>A0A074WY87_9PEZI</name>
<accession>A0A074WY87</accession>
<reference evidence="2 3" key="1">
    <citation type="journal article" date="2014" name="BMC Genomics">
        <title>Genome sequencing of four Aureobasidium pullulans varieties: biotechnological potential, stress tolerance, and description of new species.</title>
        <authorList>
            <person name="Gostin Ar C."/>
            <person name="Ohm R.A."/>
            <person name="Kogej T."/>
            <person name="Sonjak S."/>
            <person name="Turk M."/>
            <person name="Zajc J."/>
            <person name="Zalar P."/>
            <person name="Grube M."/>
            <person name="Sun H."/>
            <person name="Han J."/>
            <person name="Sharma A."/>
            <person name="Chiniquy J."/>
            <person name="Ngan C.Y."/>
            <person name="Lipzen A."/>
            <person name="Barry K."/>
            <person name="Grigoriev I.V."/>
            <person name="Gunde-Cimerman N."/>
        </authorList>
    </citation>
    <scope>NUCLEOTIDE SEQUENCE [LARGE SCALE GENOMIC DNA]</scope>
    <source>
        <strain evidence="2 3">CBS 147.97</strain>
    </source>
</reference>
<organism evidence="2 3">
    <name type="scientific">Aureobasidium namibiae CBS 147.97</name>
    <dbReference type="NCBI Taxonomy" id="1043004"/>
    <lineage>
        <taxon>Eukaryota</taxon>
        <taxon>Fungi</taxon>
        <taxon>Dikarya</taxon>
        <taxon>Ascomycota</taxon>
        <taxon>Pezizomycotina</taxon>
        <taxon>Dothideomycetes</taxon>
        <taxon>Dothideomycetidae</taxon>
        <taxon>Dothideales</taxon>
        <taxon>Saccotheciaceae</taxon>
        <taxon>Aureobasidium</taxon>
    </lineage>
</organism>
<dbReference type="OrthoDB" id="5421971at2759"/>
<dbReference type="AlphaFoldDB" id="A0A074WY87"/>
<feature type="compositionally biased region" description="Polar residues" evidence="1">
    <location>
        <begin position="392"/>
        <end position="416"/>
    </location>
</feature>
<evidence type="ECO:0000313" key="2">
    <source>
        <dbReference type="EMBL" id="KEQ78170.1"/>
    </source>
</evidence>
<protein>
    <submittedName>
        <fullName evidence="2">Uncharacterized protein</fullName>
    </submittedName>
</protein>
<feature type="compositionally biased region" description="Acidic residues" evidence="1">
    <location>
        <begin position="229"/>
        <end position="243"/>
    </location>
</feature>
<feature type="region of interest" description="Disordered" evidence="1">
    <location>
        <begin position="355"/>
        <end position="420"/>
    </location>
</feature>
<feature type="compositionally biased region" description="Basic and acidic residues" evidence="1">
    <location>
        <begin position="377"/>
        <end position="389"/>
    </location>
</feature>
<gene>
    <name evidence="2" type="ORF">M436DRAFT_36903</name>
</gene>
<feature type="region of interest" description="Disordered" evidence="1">
    <location>
        <begin position="179"/>
        <end position="330"/>
    </location>
</feature>
<sequence>MYRRSDPRFRRTINEISQTIESANESAQANIFTFSHRYLGPCFSSIGSCFQSCSSCFPCCDDRLHRSRARTHTRPELSFDFYDDWDHDETAGLLAWDNDDFDRLQTGGGYGAGAVSDQPARERAMSYGARRDKYGRRKSQPRNDPESDPTLIPASSYFGFLGRFSNRLTGAKTLRYKPSAADLQEHPGASRTMPSLAEEDDEFSPRKRSNTAGSNGTADSFSSRGDLFPSEDEDDARELDDEFAMVLERRTTGAGLEDVDNNGKSRRPGKRPSTGSRLSTRTMSSRSTRSSKRRSRAASTSPSREATVEPKPIPSLTELKQEEDRLREEEEAAIASRRYAARGLALKRGLSVSEQLPMAPDPLSGEPKPVVSPDVIEDVHNDQDRKKESPLNFESSTNDKVTSSDTVPFPSFNSDMAASEDEVEFAEFVPAQLPRFTGS</sequence>
<dbReference type="Proteomes" id="UP000027730">
    <property type="component" value="Unassembled WGS sequence"/>
</dbReference>
<feature type="region of interest" description="Disordered" evidence="1">
    <location>
        <begin position="109"/>
        <end position="152"/>
    </location>
</feature>
<evidence type="ECO:0000313" key="3">
    <source>
        <dbReference type="Proteomes" id="UP000027730"/>
    </source>
</evidence>
<dbReference type="EMBL" id="KL584702">
    <property type="protein sequence ID" value="KEQ78170.1"/>
    <property type="molecule type" value="Genomic_DNA"/>
</dbReference>